<dbReference type="AlphaFoldDB" id="A0AAD4YLC1"/>
<evidence type="ECO:0000313" key="3">
    <source>
        <dbReference type="Proteomes" id="UP001054821"/>
    </source>
</evidence>
<feature type="region of interest" description="Disordered" evidence="1">
    <location>
        <begin position="44"/>
        <end position="66"/>
    </location>
</feature>
<accession>A0AAD4YLC1</accession>
<dbReference type="EMBL" id="JAJFAZ020000008">
    <property type="protein sequence ID" value="KAI5314347.1"/>
    <property type="molecule type" value="Genomic_DNA"/>
</dbReference>
<evidence type="ECO:0000256" key="1">
    <source>
        <dbReference type="SAM" id="MobiDB-lite"/>
    </source>
</evidence>
<protein>
    <submittedName>
        <fullName evidence="2">Uncharacterized protein</fullName>
    </submittedName>
</protein>
<dbReference type="Proteomes" id="UP001054821">
    <property type="component" value="Chromosome 8"/>
</dbReference>
<proteinExistence type="predicted"/>
<organism evidence="2 3">
    <name type="scientific">Prunus dulcis</name>
    <name type="common">Almond</name>
    <name type="synonym">Amygdalus dulcis</name>
    <dbReference type="NCBI Taxonomy" id="3755"/>
    <lineage>
        <taxon>Eukaryota</taxon>
        <taxon>Viridiplantae</taxon>
        <taxon>Streptophyta</taxon>
        <taxon>Embryophyta</taxon>
        <taxon>Tracheophyta</taxon>
        <taxon>Spermatophyta</taxon>
        <taxon>Magnoliopsida</taxon>
        <taxon>eudicotyledons</taxon>
        <taxon>Gunneridae</taxon>
        <taxon>Pentapetalae</taxon>
        <taxon>rosids</taxon>
        <taxon>fabids</taxon>
        <taxon>Rosales</taxon>
        <taxon>Rosaceae</taxon>
        <taxon>Amygdaloideae</taxon>
        <taxon>Amygdaleae</taxon>
        <taxon>Prunus</taxon>
    </lineage>
</organism>
<name>A0AAD4YLC1_PRUDU</name>
<gene>
    <name evidence="2" type="ORF">L3X38_043523</name>
</gene>
<evidence type="ECO:0000313" key="2">
    <source>
        <dbReference type="EMBL" id="KAI5314347.1"/>
    </source>
</evidence>
<reference evidence="2 3" key="1">
    <citation type="journal article" date="2022" name="G3 (Bethesda)">
        <title>Whole-genome sequence and methylome profiling of the almond [Prunus dulcis (Mill.) D.A. Webb] cultivar 'Nonpareil'.</title>
        <authorList>
            <person name="D'Amico-Willman K.M."/>
            <person name="Ouma W.Z."/>
            <person name="Meulia T."/>
            <person name="Sideli G.M."/>
            <person name="Gradziel T.M."/>
            <person name="Fresnedo-Ramirez J."/>
        </authorList>
    </citation>
    <scope>NUCLEOTIDE SEQUENCE [LARGE SCALE GENOMIC DNA]</scope>
    <source>
        <tissue evidence="2">Leaf</tissue>
    </source>
</reference>
<keyword evidence="3" id="KW-1185">Reference proteome</keyword>
<comment type="caution">
    <text evidence="2">The sequence shown here is derived from an EMBL/GenBank/DDBJ whole genome shotgun (WGS) entry which is preliminary data.</text>
</comment>
<sequence>MNEGIENHFRGTAYSISTVKGEEFGWSTSMCKASSKPSPIFKSRSRLLKSSSTSSAQMARGSRGESTVIGGSAVCGGAMVVARPYHLVCGGKDTTVDP</sequence>